<dbReference type="AlphaFoldDB" id="A0A6N3FHQ3"/>
<name>A0A6N3FHQ3_9FIRM</name>
<gene>
    <name evidence="2" type="ORF">IBLFYP30_00407</name>
</gene>
<dbReference type="InterPro" id="IPR011256">
    <property type="entry name" value="Reg_factor_effector_dom_sf"/>
</dbReference>
<evidence type="ECO:0000313" key="2">
    <source>
        <dbReference type="EMBL" id="VYU51379.1"/>
    </source>
</evidence>
<accession>A0A6N3FHQ3</accession>
<organism evidence="2">
    <name type="scientific">Intestinibacter bartlettii</name>
    <dbReference type="NCBI Taxonomy" id="261299"/>
    <lineage>
        <taxon>Bacteria</taxon>
        <taxon>Bacillati</taxon>
        <taxon>Bacillota</taxon>
        <taxon>Clostridia</taxon>
        <taxon>Peptostreptococcales</taxon>
        <taxon>Peptostreptococcaceae</taxon>
        <taxon>Intestinibacter</taxon>
    </lineage>
</organism>
<dbReference type="SMART" id="SM00871">
    <property type="entry name" value="AraC_E_bind"/>
    <property type="match status" value="1"/>
</dbReference>
<dbReference type="Pfam" id="PF14526">
    <property type="entry name" value="Cass2"/>
    <property type="match status" value="1"/>
</dbReference>
<dbReference type="PANTHER" id="PTHR36444:SF2">
    <property type="entry name" value="TRANSCRIPTIONAL REGULATOR PROTEIN YOBU-RELATED"/>
    <property type="match status" value="1"/>
</dbReference>
<protein>
    <submittedName>
        <fullName evidence="2">Bacterial transcription activator, effector binding domain</fullName>
    </submittedName>
</protein>
<dbReference type="EMBL" id="CACRUE010000044">
    <property type="protein sequence ID" value="VYU51379.1"/>
    <property type="molecule type" value="Genomic_DNA"/>
</dbReference>
<proteinExistence type="predicted"/>
<dbReference type="InterPro" id="IPR053182">
    <property type="entry name" value="YobU-like_regulator"/>
</dbReference>
<dbReference type="RefSeq" id="WP_048926628.1">
    <property type="nucleotide sequence ID" value="NZ_CABIXZ010000004.1"/>
</dbReference>
<dbReference type="Gene3D" id="3.20.80.10">
    <property type="entry name" value="Regulatory factor, effector binding domain"/>
    <property type="match status" value="1"/>
</dbReference>
<dbReference type="PANTHER" id="PTHR36444">
    <property type="entry name" value="TRANSCRIPTIONAL REGULATOR PROTEIN YOBU-RELATED"/>
    <property type="match status" value="1"/>
</dbReference>
<dbReference type="InterPro" id="IPR010499">
    <property type="entry name" value="AraC_E-bd"/>
</dbReference>
<dbReference type="InterPro" id="IPR029441">
    <property type="entry name" value="Cass2"/>
</dbReference>
<evidence type="ECO:0000259" key="1">
    <source>
        <dbReference type="SMART" id="SM00871"/>
    </source>
</evidence>
<sequence length="150" mass="16869">MEYEIVNLKQKTLVGLSARTSNDSLDMGNVIGGLWGNFYTGGIHEQIKNRVNEFAIGLYSDYTEDKKGYCITVGNEVSNVDENNKDLDVKIIPAGKYAKFSICGNMVTAVAEAWQQIWDMDLDRSFTGDFEEYKNSEVENAEIDIYVALK</sequence>
<reference evidence="2" key="1">
    <citation type="submission" date="2019-11" db="EMBL/GenBank/DDBJ databases">
        <authorList>
            <person name="Feng L."/>
        </authorList>
    </citation>
    <scope>NUCLEOTIDE SEQUENCE</scope>
    <source>
        <strain evidence="2">IbartlettiiLFYP30</strain>
    </source>
</reference>
<feature type="domain" description="AraC effector-binding" evidence="1">
    <location>
        <begin position="1"/>
        <end position="150"/>
    </location>
</feature>
<dbReference type="SUPFAM" id="SSF55136">
    <property type="entry name" value="Probable bacterial effector-binding domain"/>
    <property type="match status" value="1"/>
</dbReference>